<proteinExistence type="predicted"/>
<sequence>MCVDLTAISLSNPINVTNYSSVKLFFALLVNITKNLLIDTAYVSIH</sequence>
<accession>D5AWU9</accession>
<dbReference type="Proteomes" id="UP000006931">
    <property type="component" value="Chromosome"/>
</dbReference>
<protein>
    <submittedName>
        <fullName evidence="1">Uncharacterized protein</fullName>
    </submittedName>
</protein>
<dbReference type="KEGG" id="rpq:rpr22_0385"/>
<gene>
    <name evidence="1" type="ORF">rpr22_0385</name>
</gene>
<dbReference type="HOGENOM" id="CLU_3188425_0_0_5"/>
<reference evidence="1 2" key="1">
    <citation type="journal article" date="2010" name="Genome Res.">
        <title>Genomic, proteomic, and transcriptomic analysis of virulent and avirulent Rickettsia prowazekii reveals its adaptive mutation capabilities.</title>
        <authorList>
            <person name="Bechah Y."/>
            <person name="El Karkouri K."/>
            <person name="Mediannikov O."/>
            <person name="Leroy Q."/>
            <person name="Pelletier N."/>
            <person name="Robert C."/>
            <person name="Medigue C."/>
            <person name="Mege J.L."/>
            <person name="Raoult D."/>
        </authorList>
    </citation>
    <scope>NUCLEOTIDE SEQUENCE [LARGE SCALE GENOMIC DNA]</scope>
    <source>
        <strain evidence="1 2">Rp22</strain>
    </source>
</reference>
<dbReference type="EMBL" id="CP001584">
    <property type="protein sequence ID" value="ADE29888.1"/>
    <property type="molecule type" value="Genomic_DNA"/>
</dbReference>
<dbReference type="AlphaFoldDB" id="D5AWU9"/>
<evidence type="ECO:0000313" key="1">
    <source>
        <dbReference type="EMBL" id="ADE29888.1"/>
    </source>
</evidence>
<evidence type="ECO:0000313" key="2">
    <source>
        <dbReference type="Proteomes" id="UP000006931"/>
    </source>
</evidence>
<name>D5AWU9_RICPP</name>
<organism evidence="1 2">
    <name type="scientific">Rickettsia prowazekii (strain Rp22)</name>
    <dbReference type="NCBI Taxonomy" id="449216"/>
    <lineage>
        <taxon>Bacteria</taxon>
        <taxon>Pseudomonadati</taxon>
        <taxon>Pseudomonadota</taxon>
        <taxon>Alphaproteobacteria</taxon>
        <taxon>Rickettsiales</taxon>
        <taxon>Rickettsiaceae</taxon>
        <taxon>Rickettsieae</taxon>
        <taxon>Rickettsia</taxon>
        <taxon>typhus group</taxon>
    </lineage>
</organism>